<name>A0A2M7H165_9BACT</name>
<evidence type="ECO:0000259" key="2">
    <source>
        <dbReference type="Pfam" id="PF26449"/>
    </source>
</evidence>
<keyword evidence="1" id="KW-0472">Membrane</keyword>
<dbReference type="AlphaFoldDB" id="A0A2M7H165"/>
<gene>
    <name evidence="3" type="ORF">COW25_01725</name>
</gene>
<evidence type="ECO:0000313" key="3">
    <source>
        <dbReference type="EMBL" id="PIW34920.1"/>
    </source>
</evidence>
<comment type="caution">
    <text evidence="3">The sequence shown here is derived from an EMBL/GenBank/DDBJ whole genome shotgun (WGS) entry which is preliminary data.</text>
</comment>
<reference evidence="4" key="1">
    <citation type="submission" date="2017-09" db="EMBL/GenBank/DDBJ databases">
        <title>Depth-based differentiation of microbial function through sediment-hosted aquifers and enrichment of novel symbionts in the deep terrestrial subsurface.</title>
        <authorList>
            <person name="Probst A.J."/>
            <person name="Ladd B."/>
            <person name="Jarett J.K."/>
            <person name="Geller-Mcgrath D.E."/>
            <person name="Sieber C.M.K."/>
            <person name="Emerson J.B."/>
            <person name="Anantharaman K."/>
            <person name="Thomas B.C."/>
            <person name="Malmstrom R."/>
            <person name="Stieglmeier M."/>
            <person name="Klingl A."/>
            <person name="Woyke T."/>
            <person name="Ryan C.M."/>
            <person name="Banfield J.F."/>
        </authorList>
    </citation>
    <scope>NUCLEOTIDE SEQUENCE [LARGE SCALE GENOMIC DNA]</scope>
</reference>
<feature type="transmembrane region" description="Helical" evidence="1">
    <location>
        <begin position="23"/>
        <end position="43"/>
    </location>
</feature>
<proteinExistence type="predicted"/>
<keyword evidence="1" id="KW-0812">Transmembrane</keyword>
<feature type="domain" description="DUF8128" evidence="2">
    <location>
        <begin position="100"/>
        <end position="416"/>
    </location>
</feature>
<dbReference type="Proteomes" id="UP000230215">
    <property type="component" value="Unassembled WGS sequence"/>
</dbReference>
<accession>A0A2M7H165</accession>
<evidence type="ECO:0000313" key="4">
    <source>
        <dbReference type="Proteomes" id="UP000230215"/>
    </source>
</evidence>
<dbReference type="InterPro" id="IPR058441">
    <property type="entry name" value="DUF8128"/>
</dbReference>
<sequence>MDVFLKIFSGIINGSIAVFSYSWWIILPIFLFLVAWDLWMVYIRTKFVKGIERGIFEIKIPKEILKTPKAMEAVFNTLIGCYSFGFSSVDIYLSGKVESWISFEMVGHAGGVRFYVQTPLDFKNLVESAVYAQYPSVEIQPIEDYVNSLPPVLPDKTYDLWGAEIILARENYYPIKTYQFFEETQDEKRLDPLAAIIEVMSNLKEDEWIGIQVLISPTGEPSGNMWQKEGYEKIEEMAGRKSAKKGKDSELMAWVRNVTMAPAEVPVWPGEKKPEAPSLRFLHPAEQEIVKGIGNKVSKIGFETVIRFVYIDSAKSFTSANISATMGAFNQFRSNDMNALRPDKKTVTLRNTWFAKLVPIYKKFFVFSRKRRLFESYRTRRFGKHNRIRDEKFSVLSTEELATIYHFPAIMIESPNLIRLGGKKGGPPAELPVEE</sequence>
<protein>
    <recommendedName>
        <fullName evidence="2">DUF8128 domain-containing protein</fullName>
    </recommendedName>
</protein>
<organism evidence="3 4">
    <name type="scientific">Candidatus Nealsonbacteria bacterium CG15_BIG_FIL_POST_REV_8_21_14_020_37_12</name>
    <dbReference type="NCBI Taxonomy" id="1974716"/>
    <lineage>
        <taxon>Bacteria</taxon>
        <taxon>Candidatus Nealsoniibacteriota</taxon>
    </lineage>
</organism>
<keyword evidence="1" id="KW-1133">Transmembrane helix</keyword>
<dbReference type="Pfam" id="PF26449">
    <property type="entry name" value="DUF8128"/>
    <property type="match status" value="1"/>
</dbReference>
<dbReference type="EMBL" id="PFGB01000056">
    <property type="protein sequence ID" value="PIW34920.1"/>
    <property type="molecule type" value="Genomic_DNA"/>
</dbReference>
<evidence type="ECO:0000256" key="1">
    <source>
        <dbReference type="SAM" id="Phobius"/>
    </source>
</evidence>